<evidence type="ECO:0000259" key="2">
    <source>
        <dbReference type="Pfam" id="PF09994"/>
    </source>
</evidence>
<dbReference type="OrthoDB" id="3162439at2759"/>
<accession>A0A2B7YBH8</accession>
<evidence type="ECO:0000256" key="1">
    <source>
        <dbReference type="SAM" id="MobiDB-lite"/>
    </source>
</evidence>
<keyword evidence="4" id="KW-1185">Reference proteome</keyword>
<dbReference type="Pfam" id="PF09994">
    <property type="entry name" value="T6SS_Tle1-like_cat"/>
    <property type="match status" value="1"/>
</dbReference>
<evidence type="ECO:0000313" key="4">
    <source>
        <dbReference type="Proteomes" id="UP000223968"/>
    </source>
</evidence>
<dbReference type="PANTHER" id="PTHR33840:SF2">
    <property type="entry name" value="TLE1 PHOSPHOLIPASE DOMAIN-CONTAINING PROTEIN"/>
    <property type="match status" value="1"/>
</dbReference>
<organism evidence="3 4">
    <name type="scientific">Helicocarpus griseus UAMH5409</name>
    <dbReference type="NCBI Taxonomy" id="1447875"/>
    <lineage>
        <taxon>Eukaryota</taxon>
        <taxon>Fungi</taxon>
        <taxon>Dikarya</taxon>
        <taxon>Ascomycota</taxon>
        <taxon>Pezizomycotina</taxon>
        <taxon>Eurotiomycetes</taxon>
        <taxon>Eurotiomycetidae</taxon>
        <taxon>Onygenales</taxon>
        <taxon>Ajellomycetaceae</taxon>
        <taxon>Helicocarpus</taxon>
    </lineage>
</organism>
<dbReference type="Proteomes" id="UP000223968">
    <property type="component" value="Unassembled WGS sequence"/>
</dbReference>
<proteinExistence type="predicted"/>
<comment type="caution">
    <text evidence="3">The sequence shown here is derived from an EMBL/GenBank/DDBJ whole genome shotgun (WGS) entry which is preliminary data.</text>
</comment>
<feature type="region of interest" description="Disordered" evidence="1">
    <location>
        <begin position="446"/>
        <end position="480"/>
    </location>
</feature>
<feature type="region of interest" description="Disordered" evidence="1">
    <location>
        <begin position="261"/>
        <end position="340"/>
    </location>
</feature>
<feature type="compositionally biased region" description="Polar residues" evidence="1">
    <location>
        <begin position="282"/>
        <end position="296"/>
    </location>
</feature>
<feature type="region of interest" description="Disordered" evidence="1">
    <location>
        <begin position="622"/>
        <end position="655"/>
    </location>
</feature>
<dbReference type="STRING" id="1447875.A0A2B7YBH8"/>
<sequence length="655" mass="74561">MTHHATDVPKSFVLCFDGTGNKFNGDESDSNVLKIFRMLDRNQGQQFHYYQPGIGTYITSANVPSQSGAFSRIKRSWIRIKDTAIGSSFDQHVIAGYKFLMRYYTPGDDIYFFGFSRGAYIARFLAEMLDYIGLLTVGNEELVQFAWKTFSKWQRRTGSSKKELKKRSDLYNFMKAFRETFSRPIRRIRFLGLFDTVNSVPKFESPWMSRRFPYTARSTAKFIRHAVAIDERRAKFRQDLISQNPPPKKRPGRHRRFSIIPHSAAHEKTTSSAVSETVPEETASQVENNGMGTSGNVHPKTSDQPTYAQRIRPEEDCYRPSYSHRSTHNPSLSTPDNRNLSVDYRSSVDSVNHHLQALQFTDDRSVESDQTVQDIQEVWFPGCHADIGGGWKLRPGEEWPLSHAPLVWMIHEAQRAGLQFDERKLKRFECSADYSGDYSPIQKSWSFDQAKNPDQPDIVIDQADGSGSKEAQQDGMAESASSRSFHEALKYASIKGHIHDSLLFNRGPSAFSVIAWNIMEYLPFRRMDLQEDGTWAPIRWPLPRGEVRDIPLDAQIHCSAIHRLKENPIYRPGNLIIGGGGRGVRIAPKDFGIGEWEVLNYEGDAVRGTYIRARKSKNGLQEDKVIKIGTPKNGKQKNGTQKNGMQKNGMQKIGN</sequence>
<feature type="domain" description="T6SS Phospholipase effector Tle1-like catalytic" evidence="2">
    <location>
        <begin position="10"/>
        <end position="412"/>
    </location>
</feature>
<reference evidence="3 4" key="1">
    <citation type="submission" date="2017-10" db="EMBL/GenBank/DDBJ databases">
        <title>Comparative genomics in systemic dimorphic fungi from Ajellomycetaceae.</title>
        <authorList>
            <person name="Munoz J.F."/>
            <person name="Mcewen J.G."/>
            <person name="Clay O.K."/>
            <person name="Cuomo C.A."/>
        </authorList>
    </citation>
    <scope>NUCLEOTIDE SEQUENCE [LARGE SCALE GENOMIC DNA]</scope>
    <source>
        <strain evidence="3 4">UAMH5409</strain>
    </source>
</reference>
<feature type="compositionally biased region" description="Polar residues" evidence="1">
    <location>
        <begin position="328"/>
        <end position="340"/>
    </location>
</feature>
<protein>
    <recommendedName>
        <fullName evidence="2">T6SS Phospholipase effector Tle1-like catalytic domain-containing protein</fullName>
    </recommendedName>
</protein>
<feature type="compositionally biased region" description="Low complexity" evidence="1">
    <location>
        <begin position="632"/>
        <end position="649"/>
    </location>
</feature>
<dbReference type="InterPro" id="IPR018712">
    <property type="entry name" value="Tle1-like_cat"/>
</dbReference>
<name>A0A2B7YBH8_9EURO</name>
<dbReference type="AlphaFoldDB" id="A0A2B7YBH8"/>
<evidence type="ECO:0000313" key="3">
    <source>
        <dbReference type="EMBL" id="PGH18401.1"/>
    </source>
</evidence>
<dbReference type="PANTHER" id="PTHR33840">
    <property type="match status" value="1"/>
</dbReference>
<gene>
    <name evidence="3" type="ORF">AJ79_00469</name>
</gene>
<dbReference type="EMBL" id="PDNB01000004">
    <property type="protein sequence ID" value="PGH18401.1"/>
    <property type="molecule type" value="Genomic_DNA"/>
</dbReference>